<evidence type="ECO:0000256" key="4">
    <source>
        <dbReference type="ARBA" id="ARBA00022554"/>
    </source>
</evidence>
<dbReference type="Pfam" id="PF01490">
    <property type="entry name" value="Aa_trans"/>
    <property type="match status" value="1"/>
</dbReference>
<organism evidence="12">
    <name type="scientific">Perkinsus marinus (strain ATCC 50983 / TXsc)</name>
    <dbReference type="NCBI Taxonomy" id="423536"/>
    <lineage>
        <taxon>Eukaryota</taxon>
        <taxon>Sar</taxon>
        <taxon>Alveolata</taxon>
        <taxon>Perkinsozoa</taxon>
        <taxon>Perkinsea</taxon>
        <taxon>Perkinsida</taxon>
        <taxon>Perkinsidae</taxon>
        <taxon>Perkinsus</taxon>
    </lineage>
</organism>
<dbReference type="OrthoDB" id="438545at2759"/>
<dbReference type="GO" id="GO:0005290">
    <property type="term" value="F:L-histidine transmembrane transporter activity"/>
    <property type="evidence" value="ECO:0007669"/>
    <property type="project" value="TreeGrafter"/>
</dbReference>
<evidence type="ECO:0000259" key="10">
    <source>
        <dbReference type="Pfam" id="PF01490"/>
    </source>
</evidence>
<dbReference type="GO" id="GO:0061459">
    <property type="term" value="F:L-arginine transmembrane transporter activity"/>
    <property type="evidence" value="ECO:0007669"/>
    <property type="project" value="TreeGrafter"/>
</dbReference>
<protein>
    <submittedName>
        <fullName evidence="11">10 transmembrane domain, possible aa transporter, putative</fullName>
    </submittedName>
</protein>
<dbReference type="GO" id="GO:0015189">
    <property type="term" value="F:L-lysine transmembrane transporter activity"/>
    <property type="evidence" value="ECO:0007669"/>
    <property type="project" value="TreeGrafter"/>
</dbReference>
<keyword evidence="6" id="KW-0029">Amino-acid transport</keyword>
<feature type="transmembrane region" description="Helical" evidence="9">
    <location>
        <begin position="111"/>
        <end position="134"/>
    </location>
</feature>
<evidence type="ECO:0000256" key="5">
    <source>
        <dbReference type="ARBA" id="ARBA00022692"/>
    </source>
</evidence>
<keyword evidence="8 9" id="KW-0472">Membrane</keyword>
<dbReference type="RefSeq" id="XP_002781894.1">
    <property type="nucleotide sequence ID" value="XM_002781848.1"/>
</dbReference>
<dbReference type="GO" id="GO:0005774">
    <property type="term" value="C:vacuolar membrane"/>
    <property type="evidence" value="ECO:0007669"/>
    <property type="project" value="UniProtKB-SubCell"/>
</dbReference>
<feature type="transmembrane region" description="Helical" evidence="9">
    <location>
        <begin position="37"/>
        <end position="61"/>
    </location>
</feature>
<keyword evidence="7 9" id="KW-1133">Transmembrane helix</keyword>
<evidence type="ECO:0000313" key="11">
    <source>
        <dbReference type="EMBL" id="EER13689.1"/>
    </source>
</evidence>
<evidence type="ECO:0000256" key="3">
    <source>
        <dbReference type="ARBA" id="ARBA00022448"/>
    </source>
</evidence>
<evidence type="ECO:0000256" key="9">
    <source>
        <dbReference type="SAM" id="Phobius"/>
    </source>
</evidence>
<feature type="transmembrane region" description="Helical" evidence="9">
    <location>
        <begin position="222"/>
        <end position="242"/>
    </location>
</feature>
<evidence type="ECO:0000313" key="12">
    <source>
        <dbReference type="Proteomes" id="UP000007800"/>
    </source>
</evidence>
<dbReference type="PANTHER" id="PTHR22950">
    <property type="entry name" value="AMINO ACID TRANSPORTER"/>
    <property type="match status" value="1"/>
</dbReference>
<dbReference type="Proteomes" id="UP000007800">
    <property type="component" value="Unassembled WGS sequence"/>
</dbReference>
<keyword evidence="4" id="KW-0926">Vacuole</keyword>
<comment type="similarity">
    <text evidence="2">Belongs to the amino acid/polyamine transporter 2 family.</text>
</comment>
<feature type="transmembrane region" description="Helical" evidence="9">
    <location>
        <begin position="254"/>
        <end position="278"/>
    </location>
</feature>
<dbReference type="AlphaFoldDB" id="C5KP82"/>
<sequence>MDVRGTDDNCEKIIDDVSSSSATPVDRPSSEMERHGTILSGWSVMANSMIGTGVLGLASAFAKTGWLLGFVLMSGAGFLALFSLHLMVLLSMKFVDRDVTYYTVAAAYAPWSRWIVDVTIVVKCFGVAVSYLQVAGDVLSTLFIHWSSTTMSPFLLRAFVIGASGLLMAPICTAKEVKNTLITNVLAVVTIGYCVVLGIAYADVHAGDDSIGIPQESSITSVLAKLPIFIFAFTCHQNMFITRNHLKHRTQRRLDIIIVAAESTAALLYIPAVIFPYLTYGSAAQANFMLNIDLGHVP</sequence>
<reference evidence="11 12" key="1">
    <citation type="submission" date="2008-07" db="EMBL/GenBank/DDBJ databases">
        <authorList>
            <person name="El-Sayed N."/>
            <person name="Caler E."/>
            <person name="Inman J."/>
            <person name="Amedeo P."/>
            <person name="Hass B."/>
            <person name="Wortman J."/>
        </authorList>
    </citation>
    <scope>NUCLEOTIDE SEQUENCE [LARGE SCALE GENOMIC DNA]</scope>
    <source>
        <strain evidence="12">ATCC 50983 / TXsc</strain>
    </source>
</reference>
<feature type="transmembrane region" description="Helical" evidence="9">
    <location>
        <begin position="181"/>
        <end position="202"/>
    </location>
</feature>
<keyword evidence="12" id="KW-1185">Reference proteome</keyword>
<name>C5KP82_PERM5</name>
<dbReference type="EMBL" id="GG674978">
    <property type="protein sequence ID" value="EER13689.1"/>
    <property type="molecule type" value="Genomic_DNA"/>
</dbReference>
<feature type="transmembrane region" description="Helical" evidence="9">
    <location>
        <begin position="67"/>
        <end position="90"/>
    </location>
</feature>
<dbReference type="GO" id="GO:0005302">
    <property type="term" value="F:L-tyrosine transmembrane transporter activity"/>
    <property type="evidence" value="ECO:0007669"/>
    <property type="project" value="TreeGrafter"/>
</dbReference>
<dbReference type="PANTHER" id="PTHR22950:SF678">
    <property type="entry name" value="VACUOLAR AMINO ACID TRANSPORTER 5-RELATED"/>
    <property type="match status" value="1"/>
</dbReference>
<accession>C5KP82</accession>
<feature type="domain" description="Amino acid transporter transmembrane" evidence="10">
    <location>
        <begin position="35"/>
        <end position="292"/>
    </location>
</feature>
<dbReference type="InParanoid" id="C5KP82"/>
<gene>
    <name evidence="11" type="ORF">Pmar_PMAR002138</name>
</gene>
<keyword evidence="5 9" id="KW-0812">Transmembrane</keyword>
<dbReference type="GeneID" id="9043173"/>
<feature type="non-terminal residue" evidence="11">
    <location>
        <position position="298"/>
    </location>
</feature>
<evidence type="ECO:0000256" key="2">
    <source>
        <dbReference type="ARBA" id="ARBA00008066"/>
    </source>
</evidence>
<evidence type="ECO:0000256" key="1">
    <source>
        <dbReference type="ARBA" id="ARBA00004128"/>
    </source>
</evidence>
<evidence type="ECO:0000256" key="8">
    <source>
        <dbReference type="ARBA" id="ARBA00023136"/>
    </source>
</evidence>
<dbReference type="InterPro" id="IPR013057">
    <property type="entry name" value="AA_transpt_TM"/>
</dbReference>
<dbReference type="OMA" id="WSVMANS"/>
<proteinExistence type="inferred from homology"/>
<feature type="transmembrane region" description="Helical" evidence="9">
    <location>
        <begin position="154"/>
        <end position="174"/>
    </location>
</feature>
<dbReference type="GO" id="GO:0015194">
    <property type="term" value="F:L-serine transmembrane transporter activity"/>
    <property type="evidence" value="ECO:0007669"/>
    <property type="project" value="TreeGrafter"/>
</dbReference>
<comment type="subcellular location">
    <subcellularLocation>
        <location evidence="1">Vacuole membrane</location>
        <topology evidence="1">Multi-pass membrane protein</topology>
    </subcellularLocation>
</comment>
<evidence type="ECO:0000256" key="6">
    <source>
        <dbReference type="ARBA" id="ARBA00022970"/>
    </source>
</evidence>
<evidence type="ECO:0000256" key="7">
    <source>
        <dbReference type="ARBA" id="ARBA00022989"/>
    </source>
</evidence>
<keyword evidence="3" id="KW-0813">Transport</keyword>
<dbReference type="GO" id="GO:0005313">
    <property type="term" value="F:L-glutamate transmembrane transporter activity"/>
    <property type="evidence" value="ECO:0007669"/>
    <property type="project" value="TreeGrafter"/>
</dbReference>